<dbReference type="EMBL" id="CP091139">
    <property type="protein sequence ID" value="UUT35776.1"/>
    <property type="molecule type" value="Genomic_DNA"/>
</dbReference>
<dbReference type="PROSITE" id="PS01081">
    <property type="entry name" value="HTH_TETR_1"/>
    <property type="match status" value="1"/>
</dbReference>
<dbReference type="InterPro" id="IPR023772">
    <property type="entry name" value="DNA-bd_HTH_TetR-type_CS"/>
</dbReference>
<organism evidence="12 13">
    <name type="scientific">Microbacterium elymi</name>
    <dbReference type="NCBI Taxonomy" id="2909587"/>
    <lineage>
        <taxon>Bacteria</taxon>
        <taxon>Bacillati</taxon>
        <taxon>Actinomycetota</taxon>
        <taxon>Actinomycetes</taxon>
        <taxon>Micrococcales</taxon>
        <taxon>Microbacteriaceae</taxon>
        <taxon>Microbacterium</taxon>
    </lineage>
</organism>
<dbReference type="Pfam" id="PF00440">
    <property type="entry name" value="TetR_N"/>
    <property type="match status" value="1"/>
</dbReference>
<dbReference type="InterPro" id="IPR003838">
    <property type="entry name" value="ABC3_permease_C"/>
</dbReference>
<feature type="compositionally biased region" description="Basic and acidic residues" evidence="9">
    <location>
        <begin position="734"/>
        <end position="743"/>
    </location>
</feature>
<evidence type="ECO:0000256" key="4">
    <source>
        <dbReference type="ARBA" id="ARBA00022989"/>
    </source>
</evidence>
<accession>A0ABY5NKX8</accession>
<feature type="transmembrane region" description="Helical" evidence="10">
    <location>
        <begin position="686"/>
        <end position="708"/>
    </location>
</feature>
<keyword evidence="3 10" id="KW-0812">Transmembrane</keyword>
<evidence type="ECO:0000256" key="2">
    <source>
        <dbReference type="ARBA" id="ARBA00022475"/>
    </source>
</evidence>
<dbReference type="Gene3D" id="1.10.357.10">
    <property type="entry name" value="Tetracycline Repressor, domain 2"/>
    <property type="match status" value="1"/>
</dbReference>
<comment type="similarity">
    <text evidence="7">Belongs to the ABC-4 integral membrane protein family.</text>
</comment>
<evidence type="ECO:0000256" key="10">
    <source>
        <dbReference type="SAM" id="Phobius"/>
    </source>
</evidence>
<evidence type="ECO:0000259" key="11">
    <source>
        <dbReference type="PROSITE" id="PS50977"/>
    </source>
</evidence>
<sequence>MAVLTATMLATGLGVLIESGARGGVVPERYTAADVIVGAEQSWRTPEGTTYALPERVPLPADAVAAVRSLPDTAHVVADATVPLTWSGSRVEGHGWSAAALTPYRISAGHAPRAADEVVLDRKPGARTKLGATIVLAHGGIGRDYRVVGIAAATTGDQPSRAQHVFLTDAAASALAPNAAAVQIIGVFARPGVPPRALADQIRARVPDVVTYTGDDRGAAEFLDAGAARATLVEIGSSFAGTAILIALFVVAGTLSLSIQRRRRDFALMRAVGSTPLQIHRLVAQEVLIVAGAGALAGVIPGFLLAGAMRIGFAQAGVIPSDFALTFGPLPALVAVAVMVAASQLAAAVAARRPARINPIEALREASTTPSRLGRGRLITGVVFAVIGVLLSAVPLFVPGTIAVAGPVAAALLLIVAVGLLGPRLVRGAVTLFGGPLRHLRSPSAFLAAANARSNSRRLVAAIVPLALGIGLGLVQAGTQSIIAAEAATQSHAGVTADLMVTGGGSGLGADALAAISRTSGVTVANPVALSEMIFRFVQLGDPTSEQYSVQGIDPAATSATMDLGVVAGSIGSLTGARTVALSSDAALASSVGLGDTVQGRLGDGSAVTAKVVAIYTRGLGFGDVTMTNAALRAHTTTGLSDYALVDAQPGQTAHVQTALDAAGFTVADRSGLRAAGDGARAANSLVNLIALAVILGYIAIAVVNTLVMATGERRREFALMQAGRGDPASGAGDDAHGVRDGRGAGGGARGAHRGAAADRHQLRNRGSASAGHLARGECGHRRLAERDRADIARDRDADGDAQRAHRRDRLATVDHPDAPGQKGVLPPVRRRIAVEWWTWPAPASSDCPPTGRTRSWMLRLREFAAHGFGGASLNRIIAAAELSKGSLYYYFDGKEDLYADVIRRQVERLVHDGGPAPTFAGSDADAFWGRLEEYYLRLMRLLEEVPATGALRATG</sequence>
<evidence type="ECO:0000256" key="8">
    <source>
        <dbReference type="PROSITE-ProRule" id="PRU00335"/>
    </source>
</evidence>
<dbReference type="InterPro" id="IPR009057">
    <property type="entry name" value="Homeodomain-like_sf"/>
</dbReference>
<evidence type="ECO:0000313" key="12">
    <source>
        <dbReference type="EMBL" id="UUT35776.1"/>
    </source>
</evidence>
<keyword evidence="4 10" id="KW-1133">Transmembrane helix</keyword>
<keyword evidence="5 8" id="KW-0238">DNA-binding</keyword>
<dbReference type="PANTHER" id="PTHR30572">
    <property type="entry name" value="MEMBRANE COMPONENT OF TRANSPORTER-RELATED"/>
    <property type="match status" value="1"/>
</dbReference>
<feature type="transmembrane region" description="Helical" evidence="10">
    <location>
        <begin position="239"/>
        <end position="259"/>
    </location>
</feature>
<feature type="transmembrane region" description="Helical" evidence="10">
    <location>
        <begin position="287"/>
        <end position="309"/>
    </location>
</feature>
<comment type="subcellular location">
    <subcellularLocation>
        <location evidence="1">Cell membrane</location>
        <topology evidence="1">Multi-pass membrane protein</topology>
    </subcellularLocation>
</comment>
<feature type="region of interest" description="Disordered" evidence="9">
    <location>
        <begin position="723"/>
        <end position="826"/>
    </location>
</feature>
<dbReference type="InterPro" id="IPR001647">
    <property type="entry name" value="HTH_TetR"/>
</dbReference>
<dbReference type="Pfam" id="PF02687">
    <property type="entry name" value="FtsX"/>
    <property type="match status" value="1"/>
</dbReference>
<feature type="DNA-binding region" description="H-T-H motif" evidence="8">
    <location>
        <begin position="873"/>
        <end position="892"/>
    </location>
</feature>
<evidence type="ECO:0000256" key="9">
    <source>
        <dbReference type="SAM" id="MobiDB-lite"/>
    </source>
</evidence>
<dbReference type="InterPro" id="IPR050250">
    <property type="entry name" value="Macrolide_Exporter_MacB"/>
</dbReference>
<dbReference type="PROSITE" id="PS50977">
    <property type="entry name" value="HTH_TETR_2"/>
    <property type="match status" value="1"/>
</dbReference>
<gene>
    <name evidence="12" type="ORF">L2X98_21460</name>
</gene>
<feature type="transmembrane region" description="Helical" evidence="10">
    <location>
        <begin position="329"/>
        <end position="351"/>
    </location>
</feature>
<dbReference type="SUPFAM" id="SSF46689">
    <property type="entry name" value="Homeodomain-like"/>
    <property type="match status" value="1"/>
</dbReference>
<keyword evidence="13" id="KW-1185">Reference proteome</keyword>
<evidence type="ECO:0000313" key="13">
    <source>
        <dbReference type="Proteomes" id="UP001054811"/>
    </source>
</evidence>
<evidence type="ECO:0000256" key="6">
    <source>
        <dbReference type="ARBA" id="ARBA00023136"/>
    </source>
</evidence>
<keyword evidence="6 10" id="KW-0472">Membrane</keyword>
<reference evidence="12" key="1">
    <citation type="submission" date="2022-01" db="EMBL/GenBank/DDBJ databases">
        <title>Microbacterium eymi and Microbacterium rhizovicinus sp. nov., isolated from the rhizospheric soil of Elymus tsukushiensis, a plant native to the Dokdo Islands, Republic of Korea.</title>
        <authorList>
            <person name="Hwang Y.J."/>
        </authorList>
    </citation>
    <scope>NUCLEOTIDE SEQUENCE</scope>
    <source>
        <strain evidence="12">KUDC0405</strain>
    </source>
</reference>
<protein>
    <submittedName>
        <fullName evidence="12">TetR family transcriptional regulator</fullName>
    </submittedName>
</protein>
<dbReference type="Proteomes" id="UP001054811">
    <property type="component" value="Chromosome"/>
</dbReference>
<evidence type="ECO:0000256" key="1">
    <source>
        <dbReference type="ARBA" id="ARBA00004651"/>
    </source>
</evidence>
<name>A0ABY5NKX8_9MICO</name>
<evidence type="ECO:0000256" key="7">
    <source>
        <dbReference type="ARBA" id="ARBA00038076"/>
    </source>
</evidence>
<feature type="transmembrane region" description="Helical" evidence="10">
    <location>
        <begin position="378"/>
        <end position="398"/>
    </location>
</feature>
<dbReference type="RefSeq" id="WP_259612400.1">
    <property type="nucleotide sequence ID" value="NZ_CP091139.2"/>
</dbReference>
<dbReference type="PANTHER" id="PTHR30572:SF4">
    <property type="entry name" value="ABC TRANSPORTER PERMEASE YTRF"/>
    <property type="match status" value="1"/>
</dbReference>
<feature type="transmembrane region" description="Helical" evidence="10">
    <location>
        <begin position="404"/>
        <end position="422"/>
    </location>
</feature>
<feature type="compositionally biased region" description="Basic and acidic residues" evidence="9">
    <location>
        <begin position="775"/>
        <end position="818"/>
    </location>
</feature>
<proteinExistence type="inferred from homology"/>
<evidence type="ECO:0000256" key="5">
    <source>
        <dbReference type="ARBA" id="ARBA00023125"/>
    </source>
</evidence>
<feature type="domain" description="HTH tetR-type" evidence="11">
    <location>
        <begin position="850"/>
        <end position="910"/>
    </location>
</feature>
<keyword evidence="2" id="KW-1003">Cell membrane</keyword>
<evidence type="ECO:0000256" key="3">
    <source>
        <dbReference type="ARBA" id="ARBA00022692"/>
    </source>
</evidence>